<feature type="domain" description="G-protein coupled receptors family 1 profile" evidence="8">
    <location>
        <begin position="40"/>
        <end position="236"/>
    </location>
</feature>
<dbReference type="Gene3D" id="1.20.120.810">
    <property type="entry name" value="Vinculin, Vh2 four-helix bundle"/>
    <property type="match status" value="1"/>
</dbReference>
<evidence type="ECO:0000256" key="3">
    <source>
        <dbReference type="ARBA" id="ARBA00022490"/>
    </source>
</evidence>
<dbReference type="InterPro" id="IPR019424">
    <property type="entry name" value="7TM_GPCR_Srsx"/>
</dbReference>
<dbReference type="CDD" id="cd00637">
    <property type="entry name" value="7tm_classA_rhodopsin-like"/>
    <property type="match status" value="1"/>
</dbReference>
<dbReference type="InterPro" id="IPR000276">
    <property type="entry name" value="GPCR_Rhodpsn"/>
</dbReference>
<feature type="transmembrane region" description="Helical" evidence="7">
    <location>
        <begin position="262"/>
        <end position="281"/>
    </location>
</feature>
<dbReference type="GO" id="GO:0004930">
    <property type="term" value="F:G protein-coupled receptor activity"/>
    <property type="evidence" value="ECO:0007669"/>
    <property type="project" value="InterPro"/>
</dbReference>
<dbReference type="SUPFAM" id="SSF81321">
    <property type="entry name" value="Family A G protein-coupled receptor-like"/>
    <property type="match status" value="1"/>
</dbReference>
<evidence type="ECO:0000313" key="9">
    <source>
        <dbReference type="EMBL" id="KAI1711350.1"/>
    </source>
</evidence>
<dbReference type="Gene3D" id="1.20.1070.10">
    <property type="entry name" value="Rhodopsin 7-helix transmembrane proteins"/>
    <property type="match status" value="1"/>
</dbReference>
<keyword evidence="10" id="KW-1185">Reference proteome</keyword>
<gene>
    <name evidence="9" type="ORF">DdX_10228</name>
</gene>
<evidence type="ECO:0000256" key="1">
    <source>
        <dbReference type="ARBA" id="ARBA00004370"/>
    </source>
</evidence>
<keyword evidence="5 7" id="KW-1133">Transmembrane helix</keyword>
<feature type="transmembrane region" description="Helical" evidence="7">
    <location>
        <begin position="137"/>
        <end position="155"/>
    </location>
</feature>
<dbReference type="GO" id="GO:0005737">
    <property type="term" value="C:cytoplasm"/>
    <property type="evidence" value="ECO:0007669"/>
    <property type="project" value="UniProtKB-SubCell"/>
</dbReference>
<sequence>MNGSEVQSQLYYKYKDYGIIPLAAPCSFLMLVIALFGHFGNISIIYATVKNKSLQSSCNVLLAIASISDTLLLTMPFIYAYFTFFGPNFTSILTCFYAQMIPLISCMFSIQLPTAIGIDRLLCVATPSLYRRLNQKYYISFCLLICSLYTIYKMWEIHAKIVHLASFQVICVLVEGMTKESLASMFNYQIAHNIVTVLCYVGVWLCIRFKTKGSETSQRILKALVTITTVLILGWTVNAIAQTIIISTLKLSDDAAFFIEDYFGLGPTLVCSINYFILYYTSRDYRTVFRKQLNAIWTVCLRRKTYMFAERSTVQITMVTPVSGRTNMSTGVLPKAVERYTERVITPESLKTAALEWLADAQGKPGALGEKSLRKIVDYSEKIAARSLPEDQTAIRSLISEISTLLDSICDLRSQGRYDSQGLAQRCAQALRDLVETKESVGLRDTSLSSIPYETLEAAKKKIQLNF</sequence>
<protein>
    <submittedName>
        <fullName evidence="9">Serpentine type 7TM GPCR chemoreceptor srsx domain-containing protein</fullName>
    </submittedName>
</protein>
<keyword evidence="6 7" id="KW-0472">Membrane</keyword>
<evidence type="ECO:0000313" key="10">
    <source>
        <dbReference type="Proteomes" id="UP001201812"/>
    </source>
</evidence>
<evidence type="ECO:0000259" key="8">
    <source>
        <dbReference type="PROSITE" id="PS50262"/>
    </source>
</evidence>
<dbReference type="InterPro" id="IPR017452">
    <property type="entry name" value="GPCR_Rhodpsn_7TM"/>
</dbReference>
<dbReference type="PROSITE" id="PS50262">
    <property type="entry name" value="G_PROTEIN_RECEP_F1_2"/>
    <property type="match status" value="1"/>
</dbReference>
<dbReference type="GO" id="GO:0051015">
    <property type="term" value="F:actin filament binding"/>
    <property type="evidence" value="ECO:0007669"/>
    <property type="project" value="InterPro"/>
</dbReference>
<dbReference type="PANTHER" id="PTHR23360:SF5">
    <property type="entry name" value="G-PROTEIN COUPLED RECEPTORS FAMILY 1 PROFILE DOMAIN-CONTAINING PROTEIN"/>
    <property type="match status" value="1"/>
</dbReference>
<feature type="transmembrane region" description="Helical" evidence="7">
    <location>
        <begin position="20"/>
        <end position="48"/>
    </location>
</feature>
<dbReference type="Pfam" id="PF10320">
    <property type="entry name" value="7TM_GPCR_Srsx"/>
    <property type="match status" value="1"/>
</dbReference>
<name>A0AAD4R5E9_9BILA</name>
<reference evidence="9" key="1">
    <citation type="submission" date="2022-01" db="EMBL/GenBank/DDBJ databases">
        <title>Genome Sequence Resource for Two Populations of Ditylenchus destructor, the Migratory Endoparasitic Phytonematode.</title>
        <authorList>
            <person name="Zhang H."/>
            <person name="Lin R."/>
            <person name="Xie B."/>
        </authorList>
    </citation>
    <scope>NUCLEOTIDE SEQUENCE</scope>
    <source>
        <strain evidence="9">BazhouSP</strain>
    </source>
</reference>
<dbReference type="GO" id="GO:0016020">
    <property type="term" value="C:membrane"/>
    <property type="evidence" value="ECO:0007669"/>
    <property type="project" value="UniProtKB-SubCell"/>
</dbReference>
<evidence type="ECO:0000256" key="2">
    <source>
        <dbReference type="ARBA" id="ARBA00004496"/>
    </source>
</evidence>
<evidence type="ECO:0000256" key="5">
    <source>
        <dbReference type="ARBA" id="ARBA00022989"/>
    </source>
</evidence>
<keyword evidence="4 7" id="KW-0812">Transmembrane</keyword>
<evidence type="ECO:0000256" key="6">
    <source>
        <dbReference type="ARBA" id="ARBA00023136"/>
    </source>
</evidence>
<comment type="caution">
    <text evidence="9">The sequence shown here is derived from an EMBL/GenBank/DDBJ whole genome shotgun (WGS) entry which is preliminary data.</text>
</comment>
<feature type="transmembrane region" description="Helical" evidence="7">
    <location>
        <begin position="60"/>
        <end position="84"/>
    </location>
</feature>
<dbReference type="EMBL" id="JAKKPZ010000022">
    <property type="protein sequence ID" value="KAI1711350.1"/>
    <property type="molecule type" value="Genomic_DNA"/>
</dbReference>
<feature type="transmembrane region" description="Helical" evidence="7">
    <location>
        <begin position="190"/>
        <end position="209"/>
    </location>
</feature>
<dbReference type="SUPFAM" id="SSF47220">
    <property type="entry name" value="alpha-catenin/vinculin-like"/>
    <property type="match status" value="1"/>
</dbReference>
<comment type="subcellular location">
    <subcellularLocation>
        <location evidence="2">Cytoplasm</location>
    </subcellularLocation>
    <subcellularLocation>
        <location evidence="1">Membrane</location>
    </subcellularLocation>
</comment>
<proteinExistence type="predicted"/>
<dbReference type="SMART" id="SM01381">
    <property type="entry name" value="7TM_GPCR_Srsx"/>
    <property type="match status" value="1"/>
</dbReference>
<dbReference type="GO" id="GO:0007155">
    <property type="term" value="P:cell adhesion"/>
    <property type="evidence" value="ECO:0007669"/>
    <property type="project" value="InterPro"/>
</dbReference>
<feature type="transmembrane region" description="Helical" evidence="7">
    <location>
        <begin position="96"/>
        <end position="116"/>
    </location>
</feature>
<organism evidence="9 10">
    <name type="scientific">Ditylenchus destructor</name>
    <dbReference type="NCBI Taxonomy" id="166010"/>
    <lineage>
        <taxon>Eukaryota</taxon>
        <taxon>Metazoa</taxon>
        <taxon>Ecdysozoa</taxon>
        <taxon>Nematoda</taxon>
        <taxon>Chromadorea</taxon>
        <taxon>Rhabditida</taxon>
        <taxon>Tylenchina</taxon>
        <taxon>Tylenchomorpha</taxon>
        <taxon>Sphaerularioidea</taxon>
        <taxon>Anguinidae</taxon>
        <taxon>Anguininae</taxon>
        <taxon>Ditylenchus</taxon>
    </lineage>
</organism>
<accession>A0AAD4R5E9</accession>
<dbReference type="InterPro" id="IPR047130">
    <property type="entry name" value="7TM_GPCR_Srsx_nematod"/>
</dbReference>
<dbReference type="Proteomes" id="UP001201812">
    <property type="component" value="Unassembled WGS sequence"/>
</dbReference>
<dbReference type="AlphaFoldDB" id="A0AAD4R5E9"/>
<feature type="transmembrane region" description="Helical" evidence="7">
    <location>
        <begin position="221"/>
        <end position="242"/>
    </location>
</feature>
<dbReference type="InterPro" id="IPR036723">
    <property type="entry name" value="Alpha-catenin/vinculin-like_sf"/>
</dbReference>
<evidence type="ECO:0000256" key="4">
    <source>
        <dbReference type="ARBA" id="ARBA00022692"/>
    </source>
</evidence>
<dbReference type="PANTHER" id="PTHR23360">
    <property type="entry name" value="G-PROTEIN COUPLED RECEPTORS FAMILY 1 PROFILE DOMAIN-CONTAINING PROTEIN-RELATED"/>
    <property type="match status" value="1"/>
</dbReference>
<keyword evidence="3" id="KW-0963">Cytoplasm</keyword>
<evidence type="ECO:0000256" key="7">
    <source>
        <dbReference type="SAM" id="Phobius"/>
    </source>
</evidence>